<evidence type="ECO:0000313" key="1">
    <source>
        <dbReference type="EMBL" id="AYV79171.1"/>
    </source>
</evidence>
<proteinExistence type="predicted"/>
<dbReference type="EMBL" id="MK072135">
    <property type="protein sequence ID" value="AYV79171.1"/>
    <property type="molecule type" value="Genomic_DNA"/>
</dbReference>
<reference evidence="1" key="1">
    <citation type="submission" date="2018-10" db="EMBL/GenBank/DDBJ databases">
        <title>Hidden diversity of soil giant viruses.</title>
        <authorList>
            <person name="Schulz F."/>
            <person name="Alteio L."/>
            <person name="Goudeau D."/>
            <person name="Ryan E.M."/>
            <person name="Malmstrom R.R."/>
            <person name="Blanchard J."/>
            <person name="Woyke T."/>
        </authorList>
    </citation>
    <scope>NUCLEOTIDE SEQUENCE</scope>
    <source>
        <strain evidence="1">FNV1</strain>
    </source>
</reference>
<name>A0A3G4ZYT9_9VIRU</name>
<sequence length="272" mass="30403">MEFDKFVRNRNLDNALYYTSTAKNIIIVPHYSLDDASLSDLDKHYLQHNIFYNSSGNLFYQLFIISYNANSVGFVMMARNCDGSVVEIKQDSTGLTTRSAKGITKYTETTAANTSYNINNIMFQPIYTDRIMTFCGQINSDLKLDFTSLNSYILVVNNKINIDYYSNCVVYVIDATDSLTHVLTCNSYNITNSITDNILNFTGVSAVAYKTTIGTNVGDIVIYTCVNPSDSYATVNTVDINLVDPTQHVDLMDIINTKQLMNPIGIKNSGLT</sequence>
<gene>
    <name evidence="1" type="ORF">Faunusvirus4_12</name>
</gene>
<protein>
    <submittedName>
        <fullName evidence="1">Uncharacterized protein</fullName>
    </submittedName>
</protein>
<organism evidence="1">
    <name type="scientific">Faunusvirus sp</name>
    <dbReference type="NCBI Taxonomy" id="2487766"/>
    <lineage>
        <taxon>Viruses</taxon>
        <taxon>Varidnaviria</taxon>
        <taxon>Bamfordvirae</taxon>
        <taxon>Nucleocytoviricota</taxon>
        <taxon>Megaviricetes</taxon>
        <taxon>Imitervirales</taxon>
        <taxon>Mimiviridae</taxon>
    </lineage>
</organism>
<accession>A0A3G4ZYT9</accession>